<evidence type="ECO:0000313" key="1">
    <source>
        <dbReference type="EMBL" id="GAI02469.1"/>
    </source>
</evidence>
<dbReference type="EMBL" id="BARV01012183">
    <property type="protein sequence ID" value="GAI02469.1"/>
    <property type="molecule type" value="Genomic_DNA"/>
</dbReference>
<accession>X1M812</accession>
<comment type="caution">
    <text evidence="1">The sequence shown here is derived from an EMBL/GenBank/DDBJ whole genome shotgun (WGS) entry which is preliminary data.</text>
</comment>
<protein>
    <submittedName>
        <fullName evidence="1">Uncharacterized protein</fullName>
    </submittedName>
</protein>
<name>X1M812_9ZZZZ</name>
<sequence length="99" mass="11560">FDVVLSVAIYYCHLPNCEKSRQISGWLNAAVDTKMMALLKRHYPEAITPWPTTIKQVNNSTYIRIQETVRKFINDEHDNGITPVQFDDIYFEALKRKEA</sequence>
<gene>
    <name evidence="1" type="ORF">S06H3_22699</name>
</gene>
<organism evidence="1">
    <name type="scientific">marine sediment metagenome</name>
    <dbReference type="NCBI Taxonomy" id="412755"/>
    <lineage>
        <taxon>unclassified sequences</taxon>
        <taxon>metagenomes</taxon>
        <taxon>ecological metagenomes</taxon>
    </lineage>
</organism>
<proteinExistence type="predicted"/>
<reference evidence="1" key="1">
    <citation type="journal article" date="2014" name="Front. Microbiol.">
        <title>High frequency of phylogenetically diverse reductive dehalogenase-homologous genes in deep subseafloor sedimentary metagenomes.</title>
        <authorList>
            <person name="Kawai M."/>
            <person name="Futagami T."/>
            <person name="Toyoda A."/>
            <person name="Takaki Y."/>
            <person name="Nishi S."/>
            <person name="Hori S."/>
            <person name="Arai W."/>
            <person name="Tsubouchi T."/>
            <person name="Morono Y."/>
            <person name="Uchiyama I."/>
            <person name="Ito T."/>
            <person name="Fujiyama A."/>
            <person name="Inagaki F."/>
            <person name="Takami H."/>
        </authorList>
    </citation>
    <scope>NUCLEOTIDE SEQUENCE</scope>
    <source>
        <strain evidence="1">Expedition CK06-06</strain>
    </source>
</reference>
<feature type="non-terminal residue" evidence="1">
    <location>
        <position position="1"/>
    </location>
</feature>
<dbReference type="AlphaFoldDB" id="X1M812"/>